<dbReference type="GO" id="GO:0019432">
    <property type="term" value="P:triglyceride biosynthetic process"/>
    <property type="evidence" value="ECO:0007669"/>
    <property type="project" value="UniProtKB-ARBA"/>
</dbReference>
<dbReference type="STRING" id="4232.A0A251S929"/>
<dbReference type="Gene3D" id="3.40.50.1820">
    <property type="entry name" value="alpha/beta hydrolase"/>
    <property type="match status" value="2"/>
</dbReference>
<dbReference type="CDD" id="cd07987">
    <property type="entry name" value="LPLAT_MGAT-like"/>
    <property type="match status" value="1"/>
</dbReference>
<dbReference type="Pfam" id="PF03982">
    <property type="entry name" value="DAGAT"/>
    <property type="match status" value="1"/>
</dbReference>
<comment type="similarity">
    <text evidence="1">Belongs to the diacylglycerol acyltransferase family.</text>
</comment>
<dbReference type="SUPFAM" id="SSF53474">
    <property type="entry name" value="alpha/beta-Hydrolases"/>
    <property type="match status" value="1"/>
</dbReference>
<organism evidence="5 6">
    <name type="scientific">Helianthus annuus</name>
    <name type="common">Common sunflower</name>
    <dbReference type="NCBI Taxonomy" id="4232"/>
    <lineage>
        <taxon>Eukaryota</taxon>
        <taxon>Viridiplantae</taxon>
        <taxon>Streptophyta</taxon>
        <taxon>Embryophyta</taxon>
        <taxon>Tracheophyta</taxon>
        <taxon>Spermatophyta</taxon>
        <taxon>Magnoliopsida</taxon>
        <taxon>eudicotyledons</taxon>
        <taxon>Gunneridae</taxon>
        <taxon>Pentapetalae</taxon>
        <taxon>asterids</taxon>
        <taxon>campanulids</taxon>
        <taxon>Asterales</taxon>
        <taxon>Asteraceae</taxon>
        <taxon>Asteroideae</taxon>
        <taxon>Heliantheae alliance</taxon>
        <taxon>Heliantheae</taxon>
        <taxon>Helianthus</taxon>
    </lineage>
</organism>
<dbReference type="PANTHER" id="PTHR22753">
    <property type="entry name" value="TRANSMEMBRANE PROTEIN 68"/>
    <property type="match status" value="1"/>
</dbReference>
<evidence type="ECO:0000313" key="5">
    <source>
        <dbReference type="EMBL" id="OTF94775.1"/>
    </source>
</evidence>
<evidence type="ECO:0000256" key="2">
    <source>
        <dbReference type="ARBA" id="ARBA00022679"/>
    </source>
</evidence>
<keyword evidence="2 5" id="KW-0808">Transferase</keyword>
<feature type="domain" description="Serine aminopeptidase S33" evidence="4">
    <location>
        <begin position="180"/>
        <end position="259"/>
    </location>
</feature>
<dbReference type="GO" id="GO:0004144">
    <property type="term" value="F:diacylglycerol O-acyltransferase activity"/>
    <property type="evidence" value="ECO:0007669"/>
    <property type="project" value="UniProtKB-ARBA"/>
</dbReference>
<evidence type="ECO:0000259" key="4">
    <source>
        <dbReference type="Pfam" id="PF12146"/>
    </source>
</evidence>
<gene>
    <name evidence="5" type="ORF">HannXRQ_Chr15g0475811</name>
</gene>
<dbReference type="AlphaFoldDB" id="A0A251S929"/>
<dbReference type="Pfam" id="PF12146">
    <property type="entry name" value="Hydrolase_4"/>
    <property type="match status" value="1"/>
</dbReference>
<dbReference type="PANTHER" id="PTHR22753:SF24">
    <property type="entry name" value="ESTERASE_LIPASE_THIOESTERASE FAMILY PROTEIN"/>
    <property type="match status" value="1"/>
</dbReference>
<dbReference type="InterPro" id="IPR029058">
    <property type="entry name" value="AB_hydrolase_fold"/>
</dbReference>
<evidence type="ECO:0000313" key="6">
    <source>
        <dbReference type="Proteomes" id="UP000215914"/>
    </source>
</evidence>
<dbReference type="InterPro" id="IPR007130">
    <property type="entry name" value="DAGAT"/>
</dbReference>
<reference evidence="6" key="1">
    <citation type="journal article" date="2017" name="Nature">
        <title>The sunflower genome provides insights into oil metabolism, flowering and Asterid evolution.</title>
        <authorList>
            <person name="Badouin H."/>
            <person name="Gouzy J."/>
            <person name="Grassa C.J."/>
            <person name="Murat F."/>
            <person name="Staton S.E."/>
            <person name="Cottret L."/>
            <person name="Lelandais-Briere C."/>
            <person name="Owens G.L."/>
            <person name="Carrere S."/>
            <person name="Mayjonade B."/>
            <person name="Legrand L."/>
            <person name="Gill N."/>
            <person name="Kane N.C."/>
            <person name="Bowers J.E."/>
            <person name="Hubner S."/>
            <person name="Bellec A."/>
            <person name="Berard A."/>
            <person name="Berges H."/>
            <person name="Blanchet N."/>
            <person name="Boniface M.C."/>
            <person name="Brunel D."/>
            <person name="Catrice O."/>
            <person name="Chaidir N."/>
            <person name="Claudel C."/>
            <person name="Donnadieu C."/>
            <person name="Faraut T."/>
            <person name="Fievet G."/>
            <person name="Helmstetter N."/>
            <person name="King M."/>
            <person name="Knapp S.J."/>
            <person name="Lai Z."/>
            <person name="Le Paslier M.C."/>
            <person name="Lippi Y."/>
            <person name="Lorenzon L."/>
            <person name="Mandel J.R."/>
            <person name="Marage G."/>
            <person name="Marchand G."/>
            <person name="Marquand E."/>
            <person name="Bret-Mestries E."/>
            <person name="Morien E."/>
            <person name="Nambeesan S."/>
            <person name="Nguyen T."/>
            <person name="Pegot-Espagnet P."/>
            <person name="Pouilly N."/>
            <person name="Raftis F."/>
            <person name="Sallet E."/>
            <person name="Schiex T."/>
            <person name="Thomas J."/>
            <person name="Vandecasteele C."/>
            <person name="Vares D."/>
            <person name="Vear F."/>
            <person name="Vautrin S."/>
            <person name="Crespi M."/>
            <person name="Mangin B."/>
            <person name="Burke J.M."/>
            <person name="Salse J."/>
            <person name="Munos S."/>
            <person name="Vincourt P."/>
            <person name="Rieseberg L.H."/>
            <person name="Langlade N.B."/>
        </authorList>
    </citation>
    <scope>NUCLEOTIDE SEQUENCE [LARGE SCALE GENOMIC DNA]</scope>
    <source>
        <strain evidence="6">cv. SF193</strain>
    </source>
</reference>
<evidence type="ECO:0000256" key="3">
    <source>
        <dbReference type="ARBA" id="ARBA00023315"/>
    </source>
</evidence>
<evidence type="ECO:0000256" key="1">
    <source>
        <dbReference type="ARBA" id="ARBA00005420"/>
    </source>
</evidence>
<keyword evidence="3 5" id="KW-0012">Acyltransferase</keyword>
<dbReference type="OMA" id="GYPFSAM"/>
<dbReference type="Proteomes" id="UP000215914">
    <property type="component" value="Chromosome 15"/>
</dbReference>
<protein>
    <submittedName>
        <fullName evidence="5">Putative diacylglycerol acyltransferase</fullName>
    </submittedName>
</protein>
<dbReference type="InParanoid" id="A0A251S929"/>
<keyword evidence="6" id="KW-1185">Reference proteome</keyword>
<dbReference type="FunCoup" id="A0A251S929">
    <property type="interactions" value="300"/>
</dbReference>
<proteinExistence type="inferred from homology"/>
<sequence>MCSSFNHLFIYFTYMVQHVLLSSYYYQYNEIYIKHYYLYSYSTLLYYFKYNRSSIMFTLPPPPPYLLPTANRASFTATFSPRNSVTGLRPHRVSKHQRIQASALQDYFQQSKYLLTKSDGGPPRWLSPLECASCFHNSPLLLTLPGIDGNGHALLMHYQRLGQIFDIWCLHIPTTDRTPFTDLVKLVETTIRSESHRFPNRPIYIMGESMGACLALAVAAHAPDINLVLVLANPATSFSKSQLQALVPVLKAIPDQLCVSFPYLLSIMTVIVLLERAMHGVASFNRHITLELISIMHIIHNMIKLTLCSKKKPGGQSGKSVSNSRTNMSSVIAGSPFSPEQVAKLLSLVNEKTSSDAQPSNMGGFEIRENPGDWLPSSVLLGKSPYELVFGFKSSLAHFRVFGCLCFSTILNDSDKLSFNAEKCVLIGYSNVKKDCVPSRMMKATVEKGLPFQQTAIDLSEDVAAWLSYMSGLADVETILWKLKMVESACEYSNSHIRNVSAQTLVLLSGKDQLFPNLVEGQRLCRILPKCQMRIFNDCGHAMFLDEDIDLVAVIKEAGFYHRAELLPPSPLEIRKCVDSLRWTDVAASPVLLSTLETGKIVRGLDGIPAEGPVLFVGHHNILGFEMIPMLRHFIIERNINVRTLAHPIALNMFKQVKVPELARYNFLRIMGAVPVTASNMYQLFSMKSHVLLYPGGVREGLHRKGEEYKLFWPKQPEFIRLAATFGAKIVPFGAVGEDDFTQLVFDYDDQMKIPFLKAYIDMLTNQSVNLRTDAEDEFANQDMHVPGLLAKVPGRYYFLFGKPIETQGRKHELRKRDKAEEAYLQVKCEVEKCLAYLLKRREEDPYRNIITRLMYQATHGGLDSHVPTFHID</sequence>
<dbReference type="GO" id="GO:0016020">
    <property type="term" value="C:membrane"/>
    <property type="evidence" value="ECO:0000318"/>
    <property type="project" value="GO_Central"/>
</dbReference>
<dbReference type="InterPro" id="IPR022742">
    <property type="entry name" value="Hydrolase_4"/>
</dbReference>
<accession>A0A251S929</accession>
<name>A0A251S929_HELAN</name>
<dbReference type="EMBL" id="CM007904">
    <property type="protein sequence ID" value="OTF94775.1"/>
    <property type="molecule type" value="Genomic_DNA"/>
</dbReference>